<dbReference type="EMBL" id="AP023440">
    <property type="protein sequence ID" value="BCL32474.1"/>
    <property type="molecule type" value="Genomic_DNA"/>
</dbReference>
<evidence type="ECO:0008006" key="4">
    <source>
        <dbReference type="Google" id="ProtNLM"/>
    </source>
</evidence>
<dbReference type="InterPro" id="IPR023393">
    <property type="entry name" value="START-like_dom_sf"/>
</dbReference>
<dbReference type="Proteomes" id="UP000516444">
    <property type="component" value="Chromosome"/>
</dbReference>
<name>A0A7G1PEF2_9ACTN</name>
<reference evidence="2 3" key="1">
    <citation type="journal article" date="2014" name="Int. J. Syst. Evol. Microbiol.">
        <title>Complete genome sequence of Corynebacterium casei LMG S-19264T (=DSM 44701T), isolated from a smear-ripened cheese.</title>
        <authorList>
            <consortium name="US DOE Joint Genome Institute (JGI-PGF)"/>
            <person name="Walter F."/>
            <person name="Albersmeier A."/>
            <person name="Kalinowski J."/>
            <person name="Ruckert C."/>
        </authorList>
    </citation>
    <scope>NUCLEOTIDE SEQUENCE [LARGE SCALE GENOMIC DNA]</scope>
    <source>
        <strain evidence="2 3">JCM 4677</strain>
    </source>
</reference>
<dbReference type="PANTHER" id="PTHR38588">
    <property type="entry name" value="BLL0334 PROTEIN"/>
    <property type="match status" value="1"/>
</dbReference>
<evidence type="ECO:0000313" key="2">
    <source>
        <dbReference type="EMBL" id="BCL32474.1"/>
    </source>
</evidence>
<dbReference type="Gene3D" id="3.30.530.20">
    <property type="match status" value="1"/>
</dbReference>
<dbReference type="Pfam" id="PF06240">
    <property type="entry name" value="COXG"/>
    <property type="match status" value="1"/>
</dbReference>
<dbReference type="KEGG" id="sgm:GCM10017557_73330"/>
<dbReference type="InterPro" id="IPR010419">
    <property type="entry name" value="CO_DH_gsu"/>
</dbReference>
<sequence length="245" mass="25715">MISITEEIVVPSPPERVWEVISDPSAVVSCVGGAELGPSHDDGSFDGTLAIKFGGLRVKFAARLSLDLDESAREGRLGARGADGQGATRFSADATFRVVEGDSPGISRVFCDGEIKLNGKLVKLIESGAGMVVSRMTEEFTGRLIQKCAAPTEPLTAASTEPFAAAPFAPLTSVRSEPRGAVSDGARTAPSRPAGLFARLRAWWAGRRAGRAAQPPPAQPQPQPPQATPRSENRSGEALDQGGRR</sequence>
<proteinExistence type="predicted"/>
<dbReference type="SUPFAM" id="SSF55961">
    <property type="entry name" value="Bet v1-like"/>
    <property type="match status" value="1"/>
</dbReference>
<keyword evidence="3" id="KW-1185">Reference proteome</keyword>
<feature type="compositionally biased region" description="Pro residues" evidence="1">
    <location>
        <begin position="214"/>
        <end position="227"/>
    </location>
</feature>
<evidence type="ECO:0000256" key="1">
    <source>
        <dbReference type="SAM" id="MobiDB-lite"/>
    </source>
</evidence>
<organism evidence="2 3">
    <name type="scientific">Streptomyces aurantiacus</name>
    <dbReference type="NCBI Taxonomy" id="47760"/>
    <lineage>
        <taxon>Bacteria</taxon>
        <taxon>Bacillati</taxon>
        <taxon>Actinomycetota</taxon>
        <taxon>Actinomycetes</taxon>
        <taxon>Kitasatosporales</taxon>
        <taxon>Streptomycetaceae</taxon>
        <taxon>Streptomyces</taxon>
        <taxon>Streptomyces aurantiacus group</taxon>
    </lineage>
</organism>
<dbReference type="RefSeq" id="WP_190854074.1">
    <property type="nucleotide sequence ID" value="NZ_AP023440.1"/>
</dbReference>
<accession>A0A7G1PEF2</accession>
<evidence type="ECO:0000313" key="3">
    <source>
        <dbReference type="Proteomes" id="UP000516444"/>
    </source>
</evidence>
<dbReference type="AlphaFoldDB" id="A0A7G1PEF2"/>
<feature type="region of interest" description="Disordered" evidence="1">
    <location>
        <begin position="207"/>
        <end position="245"/>
    </location>
</feature>
<feature type="compositionally biased region" description="Basic and acidic residues" evidence="1">
    <location>
        <begin position="231"/>
        <end position="245"/>
    </location>
</feature>
<gene>
    <name evidence="2" type="ORF">GCM10017557_73330</name>
</gene>
<dbReference type="PANTHER" id="PTHR38588:SF1">
    <property type="entry name" value="BLL0334 PROTEIN"/>
    <property type="match status" value="1"/>
</dbReference>
<protein>
    <recommendedName>
        <fullName evidence="4">Carbon monoxide dehydrogenase</fullName>
    </recommendedName>
</protein>